<accession>A0ABV2WR60</accession>
<proteinExistence type="predicted"/>
<feature type="region of interest" description="Disordered" evidence="1">
    <location>
        <begin position="1"/>
        <end position="21"/>
    </location>
</feature>
<dbReference type="EMBL" id="JBEYBF010000009">
    <property type="protein sequence ID" value="MEU1953346.1"/>
    <property type="molecule type" value="Genomic_DNA"/>
</dbReference>
<evidence type="ECO:0000313" key="3">
    <source>
        <dbReference type="Proteomes" id="UP001550628"/>
    </source>
</evidence>
<keyword evidence="3" id="KW-1185">Reference proteome</keyword>
<organism evidence="2 3">
    <name type="scientific">Nocardia rhamnosiphila</name>
    <dbReference type="NCBI Taxonomy" id="426716"/>
    <lineage>
        <taxon>Bacteria</taxon>
        <taxon>Bacillati</taxon>
        <taxon>Actinomycetota</taxon>
        <taxon>Actinomycetes</taxon>
        <taxon>Mycobacteriales</taxon>
        <taxon>Nocardiaceae</taxon>
        <taxon>Nocardia</taxon>
    </lineage>
</organism>
<dbReference type="Pfam" id="PF05331">
    <property type="entry name" value="DUF742"/>
    <property type="match status" value="1"/>
</dbReference>
<dbReference type="PANTHER" id="PTHR36221:SF1">
    <property type="entry name" value="DUF742 DOMAIN-CONTAINING PROTEIN"/>
    <property type="match status" value="1"/>
</dbReference>
<dbReference type="InterPro" id="IPR007995">
    <property type="entry name" value="DUF742"/>
</dbReference>
<dbReference type="RefSeq" id="WP_030523152.1">
    <property type="nucleotide sequence ID" value="NZ_JBEXYG010000013.1"/>
</dbReference>
<dbReference type="GeneID" id="96244505"/>
<comment type="caution">
    <text evidence="2">The sequence shown here is derived from an EMBL/GenBank/DDBJ whole genome shotgun (WGS) entry which is preliminary data.</text>
</comment>
<gene>
    <name evidence="2" type="ORF">ABZ510_15900</name>
</gene>
<name>A0ABV2WR60_9NOCA</name>
<evidence type="ECO:0000256" key="1">
    <source>
        <dbReference type="SAM" id="MobiDB-lite"/>
    </source>
</evidence>
<reference evidence="2 3" key="1">
    <citation type="submission" date="2024-06" db="EMBL/GenBank/DDBJ databases">
        <title>The Natural Products Discovery Center: Release of the First 8490 Sequenced Strains for Exploring Actinobacteria Biosynthetic Diversity.</title>
        <authorList>
            <person name="Kalkreuter E."/>
            <person name="Kautsar S.A."/>
            <person name="Yang D."/>
            <person name="Bader C.D."/>
            <person name="Teijaro C.N."/>
            <person name="Fluegel L."/>
            <person name="Davis C.M."/>
            <person name="Simpson J.R."/>
            <person name="Lauterbach L."/>
            <person name="Steele A.D."/>
            <person name="Gui C."/>
            <person name="Meng S."/>
            <person name="Li G."/>
            <person name="Viehrig K."/>
            <person name="Ye F."/>
            <person name="Su P."/>
            <person name="Kiefer A.F."/>
            <person name="Nichols A."/>
            <person name="Cepeda A.J."/>
            <person name="Yan W."/>
            <person name="Fan B."/>
            <person name="Jiang Y."/>
            <person name="Adhikari A."/>
            <person name="Zheng C.-J."/>
            <person name="Schuster L."/>
            <person name="Cowan T.M."/>
            <person name="Smanski M.J."/>
            <person name="Chevrette M.G."/>
            <person name="De Carvalho L.P.S."/>
            <person name="Shen B."/>
        </authorList>
    </citation>
    <scope>NUCLEOTIDE SEQUENCE [LARGE SCALE GENOMIC DNA]</scope>
    <source>
        <strain evidence="2 3">NPDC019708</strain>
    </source>
</reference>
<sequence>MNRPGRDDEPDRFYTLTGGRAAPTTDEFDPVTLVVSECAPTAAMQYEHAAILSMCLQPTAVVEIAAELRLPIGIATVLVADLLHAGKVTVRHPELDTGPYGDTFDIDMLEKVLVGLRSL</sequence>
<dbReference type="PANTHER" id="PTHR36221">
    <property type="entry name" value="DUF742 DOMAIN-CONTAINING PROTEIN"/>
    <property type="match status" value="1"/>
</dbReference>
<evidence type="ECO:0000313" key="2">
    <source>
        <dbReference type="EMBL" id="MEU1953346.1"/>
    </source>
</evidence>
<feature type="compositionally biased region" description="Basic and acidic residues" evidence="1">
    <location>
        <begin position="1"/>
        <end position="12"/>
    </location>
</feature>
<protein>
    <submittedName>
        <fullName evidence="2">DUF742 domain-containing protein</fullName>
    </submittedName>
</protein>
<dbReference type="Proteomes" id="UP001550628">
    <property type="component" value="Unassembled WGS sequence"/>
</dbReference>